<protein>
    <submittedName>
        <fullName evidence="3">Sigma-70 family RNA polymerase sigma factor</fullName>
    </submittedName>
</protein>
<dbReference type="EMBL" id="CP095073">
    <property type="protein sequence ID" value="UOQ45669.1"/>
    <property type="molecule type" value="Genomic_DNA"/>
</dbReference>
<evidence type="ECO:0000256" key="1">
    <source>
        <dbReference type="ARBA" id="ARBA00023015"/>
    </source>
</evidence>
<dbReference type="InterPro" id="IPR014284">
    <property type="entry name" value="RNA_pol_sigma-70_dom"/>
</dbReference>
<dbReference type="NCBIfam" id="TIGR02937">
    <property type="entry name" value="sigma70-ECF"/>
    <property type="match status" value="1"/>
</dbReference>
<keyword evidence="2" id="KW-0804">Transcription</keyword>
<organism evidence="3 4">
    <name type="scientific">Halobacillus salinarum</name>
    <dbReference type="NCBI Taxonomy" id="2932257"/>
    <lineage>
        <taxon>Bacteria</taxon>
        <taxon>Bacillati</taxon>
        <taxon>Bacillota</taxon>
        <taxon>Bacilli</taxon>
        <taxon>Bacillales</taxon>
        <taxon>Bacillaceae</taxon>
        <taxon>Halobacillus</taxon>
    </lineage>
</organism>
<dbReference type="SUPFAM" id="SSF46894">
    <property type="entry name" value="C-terminal effector domain of the bipartite response regulators"/>
    <property type="match status" value="1"/>
</dbReference>
<proteinExistence type="predicted"/>
<gene>
    <name evidence="3" type="ORF">MUN89_06965</name>
</gene>
<dbReference type="InterPro" id="IPR036388">
    <property type="entry name" value="WH-like_DNA-bd_sf"/>
</dbReference>
<dbReference type="RefSeq" id="WP_244712483.1">
    <property type="nucleotide sequence ID" value="NZ_CP095073.1"/>
</dbReference>
<dbReference type="Gene3D" id="1.10.10.10">
    <property type="entry name" value="Winged helix-like DNA-binding domain superfamily/Winged helix DNA-binding domain"/>
    <property type="match status" value="1"/>
</dbReference>
<dbReference type="InterPro" id="IPR016032">
    <property type="entry name" value="Sig_transdc_resp-reg_C-effctor"/>
</dbReference>
<evidence type="ECO:0000313" key="4">
    <source>
        <dbReference type="Proteomes" id="UP000831787"/>
    </source>
</evidence>
<dbReference type="Proteomes" id="UP000831787">
    <property type="component" value="Chromosome"/>
</dbReference>
<keyword evidence="1" id="KW-0805">Transcription regulation</keyword>
<name>A0ABY4EMI8_9BACI</name>
<evidence type="ECO:0000256" key="2">
    <source>
        <dbReference type="ARBA" id="ARBA00023163"/>
    </source>
</evidence>
<accession>A0ABY4EMI8</accession>
<evidence type="ECO:0000313" key="3">
    <source>
        <dbReference type="EMBL" id="UOQ45669.1"/>
    </source>
</evidence>
<keyword evidence="4" id="KW-1185">Reference proteome</keyword>
<sequence>MRSATLPFQDYEPYIYYALHKLHIPPPHEDHYQDAYFIYQRCEKNYDPSLSKFSTYFTQQFIHFLQSQQRTARLRSPQVHIIESAVFPKSFLRDPSTDWILYYDVFHNSELSPLESTIVKLSLEEFTINEISRILKVSPSTVNRKKKGIKKKLGKVLNTPS</sequence>
<reference evidence="3 4" key="1">
    <citation type="submission" date="2022-04" db="EMBL/GenBank/DDBJ databases">
        <title>Halobacillus sp. isolated from saltern.</title>
        <authorList>
            <person name="Won M."/>
            <person name="Lee C.-M."/>
            <person name="Woen H.-Y."/>
            <person name="Kwon S.-W."/>
        </authorList>
    </citation>
    <scope>NUCLEOTIDE SEQUENCE [LARGE SCALE GENOMIC DNA]</scope>
    <source>
        <strain evidence="3 4">SSBR10-3</strain>
    </source>
</reference>